<accession>A0AA35LU36</accession>
<feature type="non-terminal residue" evidence="1">
    <location>
        <position position="139"/>
    </location>
</feature>
<reference evidence="1" key="1">
    <citation type="submission" date="2023-01" db="EMBL/GenBank/DDBJ databases">
        <authorList>
            <person name="Piombo E."/>
        </authorList>
    </citation>
    <scope>NUCLEOTIDE SEQUENCE</scope>
</reference>
<keyword evidence="2" id="KW-1185">Reference proteome</keyword>
<dbReference type="EMBL" id="CABFNP030000688">
    <property type="protein sequence ID" value="CAI6077729.1"/>
    <property type="molecule type" value="Genomic_DNA"/>
</dbReference>
<sequence length="139" mass="15523">QSKLQLCGEKPTASYTISQCFKQRVARSPAIHWEFVITGAAGIHARSQLGRRLADHASQAVFIVDTASPLIQRFCGPHRDCLRHHSIPHLALDVMLHCLEPESERILQGDSSTIGHFVHNLVVIALNHVEEAKENARDY</sequence>
<dbReference type="AlphaFoldDB" id="A0AA35LU36"/>
<organism evidence="1 2">
    <name type="scientific">Clonostachys chloroleuca</name>
    <dbReference type="NCBI Taxonomy" id="1926264"/>
    <lineage>
        <taxon>Eukaryota</taxon>
        <taxon>Fungi</taxon>
        <taxon>Dikarya</taxon>
        <taxon>Ascomycota</taxon>
        <taxon>Pezizomycotina</taxon>
        <taxon>Sordariomycetes</taxon>
        <taxon>Hypocreomycetidae</taxon>
        <taxon>Hypocreales</taxon>
        <taxon>Bionectriaceae</taxon>
        <taxon>Clonostachys</taxon>
    </lineage>
</organism>
<gene>
    <name evidence="1" type="ORF">CCHLO57077_00019823</name>
</gene>
<dbReference type="Proteomes" id="UP001160390">
    <property type="component" value="Unassembled WGS sequence"/>
</dbReference>
<evidence type="ECO:0000313" key="1">
    <source>
        <dbReference type="EMBL" id="CAI6077729.1"/>
    </source>
</evidence>
<evidence type="ECO:0000313" key="2">
    <source>
        <dbReference type="Proteomes" id="UP001160390"/>
    </source>
</evidence>
<feature type="non-terminal residue" evidence="1">
    <location>
        <position position="1"/>
    </location>
</feature>
<protein>
    <submittedName>
        <fullName evidence="1">Uncharacterized protein</fullName>
    </submittedName>
</protein>
<name>A0AA35LU36_9HYPO</name>
<comment type="caution">
    <text evidence="1">The sequence shown here is derived from an EMBL/GenBank/DDBJ whole genome shotgun (WGS) entry which is preliminary data.</text>
</comment>
<proteinExistence type="predicted"/>